<name>A0A177NT74_9GAMM</name>
<sequence>MDIKLALNANVQMAINKATDSGPNLKLNQVLEAKVIDTQIMLDTLALKIDGKSVNVQTKLPITLQPGQTLQLQVTKLLPTPELKILAAFIQPGDSALRSAIEGQSIKLLNLPAPTNPPANSLLNQLSTGQTLQATIIEIAGDKVTLQFQTASTTPSTQTTATTALNQPVNNLQTTPNPEKLLLTLDIKQLLVTPEKTTASQPTLTALKAGSEINLQLIKSGNPPTFNVTPVSLDSDQHIIEAFKQLLPIQASSAPLLNQLRQVLPQLQNAATVAETLKSLAQEILRAIPGKTQLAEPMQLKQAISESGLFLESKLAELLAGKPDVLLQDDFKLKLSKLIQLINQELSKQNDNKLTIDTLKESLQKAQATLAKLTLDQLNSLPREESPKQSWTLELPFFHNQTTDNVKIEIEQDKARDTDNPQTNWAVSITITPPDLATIHCKISCYDGSVNTRFWSEAAGTVDKINAHLDYLKQQFEKKGLTTGFMEAHQGQPAQSDSIKKSINNLLHEKA</sequence>
<evidence type="ECO:0000313" key="3">
    <source>
        <dbReference type="Proteomes" id="UP000078476"/>
    </source>
</evidence>
<dbReference type="Gene3D" id="3.30.750.140">
    <property type="match status" value="1"/>
</dbReference>
<accession>A0A177NT74</accession>
<dbReference type="InterPro" id="IPR021136">
    <property type="entry name" value="Flagellar_hook_control-like_C"/>
</dbReference>
<dbReference type="RefSeq" id="WP_066978174.1">
    <property type="nucleotide sequence ID" value="NZ_LUUI01000051.1"/>
</dbReference>
<evidence type="ECO:0000259" key="1">
    <source>
        <dbReference type="Pfam" id="PF02120"/>
    </source>
</evidence>
<comment type="caution">
    <text evidence="2">The sequence shown here is derived from an EMBL/GenBank/DDBJ whole genome shotgun (WGS) entry which is preliminary data.</text>
</comment>
<dbReference type="InterPro" id="IPR038610">
    <property type="entry name" value="FliK-like_C_sf"/>
</dbReference>
<dbReference type="STRING" id="980561.A1359_21240"/>
<proteinExistence type="predicted"/>
<protein>
    <recommendedName>
        <fullName evidence="1">Flagellar hook-length control protein-like C-terminal domain-containing protein</fullName>
    </recommendedName>
</protein>
<dbReference type="EMBL" id="LUUI01000051">
    <property type="protein sequence ID" value="OAI20270.1"/>
    <property type="molecule type" value="Genomic_DNA"/>
</dbReference>
<reference evidence="2 3" key="1">
    <citation type="submission" date="2016-03" db="EMBL/GenBank/DDBJ databases">
        <authorList>
            <person name="Ploux O."/>
        </authorList>
    </citation>
    <scope>NUCLEOTIDE SEQUENCE [LARGE SCALE GENOMIC DNA]</scope>
    <source>
        <strain evidence="2 3">R-45370</strain>
    </source>
</reference>
<dbReference type="Pfam" id="PF02120">
    <property type="entry name" value="Flg_hook"/>
    <property type="match status" value="1"/>
</dbReference>
<organism evidence="2 3">
    <name type="scientific">Methylomonas lenta</name>
    <dbReference type="NCBI Taxonomy" id="980561"/>
    <lineage>
        <taxon>Bacteria</taxon>
        <taxon>Pseudomonadati</taxon>
        <taxon>Pseudomonadota</taxon>
        <taxon>Gammaproteobacteria</taxon>
        <taxon>Methylococcales</taxon>
        <taxon>Methylococcaceae</taxon>
        <taxon>Methylomonas</taxon>
    </lineage>
</organism>
<keyword evidence="3" id="KW-1185">Reference proteome</keyword>
<dbReference type="AlphaFoldDB" id="A0A177NT74"/>
<gene>
    <name evidence="2" type="ORF">A1359_21240</name>
</gene>
<dbReference type="OrthoDB" id="5563611at2"/>
<feature type="domain" description="Flagellar hook-length control protein-like C-terminal" evidence="1">
    <location>
        <begin position="418"/>
        <end position="495"/>
    </location>
</feature>
<evidence type="ECO:0000313" key="2">
    <source>
        <dbReference type="EMBL" id="OAI20270.1"/>
    </source>
</evidence>
<dbReference type="Proteomes" id="UP000078476">
    <property type="component" value="Unassembled WGS sequence"/>
</dbReference>